<protein>
    <submittedName>
        <fullName evidence="1">Uncharacterized protein</fullName>
    </submittedName>
</protein>
<keyword evidence="3" id="KW-1185">Reference proteome</keyword>
<dbReference type="EMBL" id="CDOD01000045">
    <property type="protein sequence ID" value="CEN38498.1"/>
    <property type="molecule type" value="Genomic_DNA"/>
</dbReference>
<accession>A0A0B7HLT9</accession>
<dbReference type="Proteomes" id="UP000038055">
    <property type="component" value="Unassembled WGS sequence"/>
</dbReference>
<evidence type="ECO:0000313" key="3">
    <source>
        <dbReference type="Proteomes" id="UP000038055"/>
    </source>
</evidence>
<proteinExistence type="predicted"/>
<sequence length="81" mass="9708">MTKNSLKEQKTTIEKRFLLSCSDLHKQKSAKPTYLYEEISEQQAIEQKNERAYYIGYFHNGILIKYEKKYRGETLLTKEIQ</sequence>
<evidence type="ECO:0000313" key="4">
    <source>
        <dbReference type="Proteomes" id="UP000038083"/>
    </source>
</evidence>
<evidence type="ECO:0000313" key="1">
    <source>
        <dbReference type="EMBL" id="CEN38498.1"/>
    </source>
</evidence>
<evidence type="ECO:0000313" key="2">
    <source>
        <dbReference type="EMBL" id="CEN38640.1"/>
    </source>
</evidence>
<gene>
    <name evidence="1" type="ORF">CCYN2B_50065</name>
    <name evidence="2" type="ORF">CCYN74_30222</name>
</gene>
<dbReference type="EMBL" id="CDOG01000023">
    <property type="protein sequence ID" value="CEN38640.1"/>
    <property type="molecule type" value="Genomic_DNA"/>
</dbReference>
<organism evidence="1 3">
    <name type="scientific">Capnocytophaga cynodegmi</name>
    <dbReference type="NCBI Taxonomy" id="28189"/>
    <lineage>
        <taxon>Bacteria</taxon>
        <taxon>Pseudomonadati</taxon>
        <taxon>Bacteroidota</taxon>
        <taxon>Flavobacteriia</taxon>
        <taxon>Flavobacteriales</taxon>
        <taxon>Flavobacteriaceae</taxon>
        <taxon>Capnocytophaga</taxon>
    </lineage>
</organism>
<dbReference type="OrthoDB" id="1149832at2"/>
<dbReference type="STRING" id="28189.CCYN74_30222"/>
<dbReference type="AlphaFoldDB" id="A0A0B7HLT9"/>
<dbReference type="Proteomes" id="UP000038083">
    <property type="component" value="Unassembled WGS sequence"/>
</dbReference>
<dbReference type="RefSeq" id="WP_018278703.1">
    <property type="nucleotide sequence ID" value="NZ_BOQH01000002.1"/>
</dbReference>
<dbReference type="eggNOG" id="ENOG503115F">
    <property type="taxonomic scope" value="Bacteria"/>
</dbReference>
<reference evidence="3 4" key="1">
    <citation type="submission" date="2015-01" db="EMBL/GenBank/DDBJ databases">
        <authorList>
            <person name="MANFREDI Pablo"/>
        </authorList>
    </citation>
    <scope>NUCLEOTIDE SEQUENCE [LARGE SCALE GENOMIC DNA]</scope>
    <source>
        <strain evidence="2 4">Ccy74</strain>
        <strain evidence="1 3">Ccyn2B</strain>
    </source>
</reference>
<name>A0A0B7HLT9_9FLAO</name>